<sequence>MQLIDVTNSYAQTIRQQLLKTSAHFIKIFTLGNSKVVYRKKRDVAEIVISNKIRPITDKEISYVKDELLGQDSSKATVTNEGKIVEISLNN</sequence>
<dbReference type="Gene3D" id="3.40.1720.10">
    <property type="entry name" value="Streptococcus thermophilus LMG 18311 protein like"/>
    <property type="match status" value="1"/>
</dbReference>
<dbReference type="RefSeq" id="WP_057906472.1">
    <property type="nucleotide sequence ID" value="NZ_AYYZ01000016.1"/>
</dbReference>
<gene>
    <name evidence="1" type="ORF">FC64_GL000329</name>
</gene>
<accession>A0A0R1ZM51</accession>
<dbReference type="Pfam" id="PF08860">
    <property type="entry name" value="DUF1827"/>
    <property type="match status" value="1"/>
</dbReference>
<protein>
    <recommendedName>
        <fullName evidence="3">DUF1827 family protein</fullName>
    </recommendedName>
</protein>
<dbReference type="InterPro" id="IPR038226">
    <property type="entry name" value="LMG18311-like_sf"/>
</dbReference>
<comment type="caution">
    <text evidence="1">The sequence shown here is derived from an EMBL/GenBank/DDBJ whole genome shotgun (WGS) entry which is preliminary data.</text>
</comment>
<dbReference type="EMBL" id="AYYZ01000016">
    <property type="protein sequence ID" value="KRM52633.1"/>
    <property type="molecule type" value="Genomic_DNA"/>
</dbReference>
<dbReference type="InterPro" id="IPR014959">
    <property type="entry name" value="DUF1827"/>
</dbReference>
<organism evidence="1 2">
    <name type="scientific">Ligilactobacillus araffinosus DSM 20653</name>
    <dbReference type="NCBI Taxonomy" id="1423820"/>
    <lineage>
        <taxon>Bacteria</taxon>
        <taxon>Bacillati</taxon>
        <taxon>Bacillota</taxon>
        <taxon>Bacilli</taxon>
        <taxon>Lactobacillales</taxon>
        <taxon>Lactobacillaceae</taxon>
        <taxon>Ligilactobacillus</taxon>
    </lineage>
</organism>
<dbReference type="Proteomes" id="UP000051291">
    <property type="component" value="Unassembled WGS sequence"/>
</dbReference>
<dbReference type="AlphaFoldDB" id="A0A0R1ZM51"/>
<evidence type="ECO:0008006" key="3">
    <source>
        <dbReference type="Google" id="ProtNLM"/>
    </source>
</evidence>
<evidence type="ECO:0000313" key="1">
    <source>
        <dbReference type="EMBL" id="KRM52633.1"/>
    </source>
</evidence>
<keyword evidence="2" id="KW-1185">Reference proteome</keyword>
<dbReference type="PATRIC" id="fig|1423820.4.peg.329"/>
<reference evidence="1 2" key="1">
    <citation type="journal article" date="2015" name="Genome Announc.">
        <title>Expanding the biotechnology potential of lactobacilli through comparative genomics of 213 strains and associated genera.</title>
        <authorList>
            <person name="Sun Z."/>
            <person name="Harris H.M."/>
            <person name="McCann A."/>
            <person name="Guo C."/>
            <person name="Argimon S."/>
            <person name="Zhang W."/>
            <person name="Yang X."/>
            <person name="Jeffery I.B."/>
            <person name="Cooney J.C."/>
            <person name="Kagawa T.F."/>
            <person name="Liu W."/>
            <person name="Song Y."/>
            <person name="Salvetti E."/>
            <person name="Wrobel A."/>
            <person name="Rasinkangas P."/>
            <person name="Parkhill J."/>
            <person name="Rea M.C."/>
            <person name="O'Sullivan O."/>
            <person name="Ritari J."/>
            <person name="Douillard F.P."/>
            <person name="Paul Ross R."/>
            <person name="Yang R."/>
            <person name="Briner A.E."/>
            <person name="Felis G.E."/>
            <person name="de Vos W.M."/>
            <person name="Barrangou R."/>
            <person name="Klaenhammer T.R."/>
            <person name="Caufield P.W."/>
            <person name="Cui Y."/>
            <person name="Zhang H."/>
            <person name="O'Toole P.W."/>
        </authorList>
    </citation>
    <scope>NUCLEOTIDE SEQUENCE [LARGE SCALE GENOMIC DNA]</scope>
    <source>
        <strain evidence="1 2">DSM 20653</strain>
    </source>
</reference>
<evidence type="ECO:0000313" key="2">
    <source>
        <dbReference type="Proteomes" id="UP000051291"/>
    </source>
</evidence>
<dbReference type="STRING" id="1423820.FC64_GL000329"/>
<proteinExistence type="predicted"/>
<name>A0A0R1ZM51_9LACO</name>